<feature type="domain" description="HTH tetR-type" evidence="3">
    <location>
        <begin position="10"/>
        <end position="70"/>
    </location>
</feature>
<reference evidence="4 5" key="1">
    <citation type="submission" date="2020-02" db="EMBL/GenBank/DDBJ databases">
        <authorList>
            <person name="Li X.-J."/>
            <person name="Feng X.-M."/>
        </authorList>
    </citation>
    <scope>NUCLEOTIDE SEQUENCE [LARGE SCALE GENOMIC DNA]</scope>
    <source>
        <strain evidence="4 5">CGMCC 4.7225</strain>
    </source>
</reference>
<dbReference type="InterPro" id="IPR050109">
    <property type="entry name" value="HTH-type_TetR-like_transc_reg"/>
</dbReference>
<dbReference type="EMBL" id="JAAGOB010000003">
    <property type="protein sequence ID" value="NED94943.1"/>
    <property type="molecule type" value="Genomic_DNA"/>
</dbReference>
<dbReference type="GO" id="GO:0000976">
    <property type="term" value="F:transcription cis-regulatory region binding"/>
    <property type="evidence" value="ECO:0007669"/>
    <property type="project" value="TreeGrafter"/>
</dbReference>
<dbReference type="Pfam" id="PF00440">
    <property type="entry name" value="TetR_N"/>
    <property type="match status" value="1"/>
</dbReference>
<organism evidence="4 5">
    <name type="scientific">Phytoactinopolyspora alkaliphila</name>
    <dbReference type="NCBI Taxonomy" id="1783498"/>
    <lineage>
        <taxon>Bacteria</taxon>
        <taxon>Bacillati</taxon>
        <taxon>Actinomycetota</taxon>
        <taxon>Actinomycetes</taxon>
        <taxon>Jiangellales</taxon>
        <taxon>Jiangellaceae</taxon>
        <taxon>Phytoactinopolyspora</taxon>
    </lineage>
</organism>
<dbReference type="PRINTS" id="PR00455">
    <property type="entry name" value="HTHTETR"/>
</dbReference>
<evidence type="ECO:0000313" key="4">
    <source>
        <dbReference type="EMBL" id="NED94943.1"/>
    </source>
</evidence>
<feature type="DNA-binding region" description="H-T-H motif" evidence="2">
    <location>
        <begin position="33"/>
        <end position="52"/>
    </location>
</feature>
<keyword evidence="1 2" id="KW-0238">DNA-binding</keyword>
<protein>
    <submittedName>
        <fullName evidence="4">TetR/AcrR family transcriptional regulator</fullName>
    </submittedName>
</protein>
<dbReference type="Proteomes" id="UP000469185">
    <property type="component" value="Unassembled WGS sequence"/>
</dbReference>
<evidence type="ECO:0000259" key="3">
    <source>
        <dbReference type="PROSITE" id="PS50977"/>
    </source>
</evidence>
<gene>
    <name evidence="4" type="ORF">G1H11_06415</name>
</gene>
<dbReference type="PANTHER" id="PTHR30055">
    <property type="entry name" value="HTH-TYPE TRANSCRIPTIONAL REGULATOR RUTR"/>
    <property type="match status" value="1"/>
</dbReference>
<proteinExistence type="predicted"/>
<dbReference type="SUPFAM" id="SSF46689">
    <property type="entry name" value="Homeodomain-like"/>
    <property type="match status" value="1"/>
</dbReference>
<sequence length="194" mass="21997">MNSIAAMPSRGARERILAAAYDLFSRKGVRAVGVDEVIARASVAKATFYRYFPAKDDLALAFLQQREQVWTLDLVMAESERLGNTPEERLLAIFDVFDTWFQQRDFEGCSFINVLLEMGPEHPSGQACIAYLENIRAAVRERAQRAGLTEVDEFARSWHILMKGSIISAAEGDTYAARRAKEMARQLIDRHRPR</sequence>
<dbReference type="RefSeq" id="WP_163817268.1">
    <property type="nucleotide sequence ID" value="NZ_JAAGOB010000003.1"/>
</dbReference>
<evidence type="ECO:0000313" key="5">
    <source>
        <dbReference type="Proteomes" id="UP000469185"/>
    </source>
</evidence>
<keyword evidence="5" id="KW-1185">Reference proteome</keyword>
<evidence type="ECO:0000256" key="2">
    <source>
        <dbReference type="PROSITE-ProRule" id="PRU00335"/>
    </source>
</evidence>
<dbReference type="SUPFAM" id="SSF48498">
    <property type="entry name" value="Tetracyclin repressor-like, C-terminal domain"/>
    <property type="match status" value="1"/>
</dbReference>
<dbReference type="GO" id="GO:0003700">
    <property type="term" value="F:DNA-binding transcription factor activity"/>
    <property type="evidence" value="ECO:0007669"/>
    <property type="project" value="TreeGrafter"/>
</dbReference>
<dbReference type="PROSITE" id="PS50977">
    <property type="entry name" value="HTH_TETR_2"/>
    <property type="match status" value="1"/>
</dbReference>
<dbReference type="InterPro" id="IPR036271">
    <property type="entry name" value="Tet_transcr_reg_TetR-rel_C_sf"/>
</dbReference>
<dbReference type="Gene3D" id="1.10.357.10">
    <property type="entry name" value="Tetracycline Repressor, domain 2"/>
    <property type="match status" value="1"/>
</dbReference>
<dbReference type="InterPro" id="IPR001647">
    <property type="entry name" value="HTH_TetR"/>
</dbReference>
<dbReference type="AlphaFoldDB" id="A0A6N9YIW6"/>
<evidence type="ECO:0000256" key="1">
    <source>
        <dbReference type="ARBA" id="ARBA00023125"/>
    </source>
</evidence>
<name>A0A6N9YIW6_9ACTN</name>
<accession>A0A6N9YIW6</accession>
<dbReference type="PANTHER" id="PTHR30055:SF200">
    <property type="entry name" value="HTH-TYPE TRANSCRIPTIONAL REPRESSOR BDCR"/>
    <property type="match status" value="1"/>
</dbReference>
<dbReference type="InterPro" id="IPR009057">
    <property type="entry name" value="Homeodomain-like_sf"/>
</dbReference>
<comment type="caution">
    <text evidence="4">The sequence shown here is derived from an EMBL/GenBank/DDBJ whole genome shotgun (WGS) entry which is preliminary data.</text>
</comment>